<sequence length="66" mass="7566">MVLLNLTMYVHNSIMTIQKTIPTTYIIINIQQYIIIMFMVDISGFGCKVGQILLVHETHIDQVPCN</sequence>
<reference evidence="1" key="1">
    <citation type="submission" date="2014-12" db="EMBL/GenBank/DDBJ databases">
        <title>Insight into the proteome of Arion vulgaris.</title>
        <authorList>
            <person name="Aradska J."/>
            <person name="Bulat T."/>
            <person name="Smidak R."/>
            <person name="Sarate P."/>
            <person name="Gangsoo J."/>
            <person name="Sialana F."/>
            <person name="Bilban M."/>
            <person name="Lubec G."/>
        </authorList>
    </citation>
    <scope>NUCLEOTIDE SEQUENCE</scope>
    <source>
        <tissue evidence="1">Skin</tissue>
    </source>
</reference>
<gene>
    <name evidence="1" type="primary">ORF19224</name>
</gene>
<feature type="non-terminal residue" evidence="1">
    <location>
        <position position="66"/>
    </location>
</feature>
<accession>A0A0B6YBE4</accession>
<name>A0A0B6YBE4_9EUPU</name>
<dbReference type="AlphaFoldDB" id="A0A0B6YBE4"/>
<evidence type="ECO:0000313" key="1">
    <source>
        <dbReference type="EMBL" id="CEK53141.1"/>
    </source>
</evidence>
<organism evidence="1">
    <name type="scientific">Arion vulgaris</name>
    <dbReference type="NCBI Taxonomy" id="1028688"/>
    <lineage>
        <taxon>Eukaryota</taxon>
        <taxon>Metazoa</taxon>
        <taxon>Spiralia</taxon>
        <taxon>Lophotrochozoa</taxon>
        <taxon>Mollusca</taxon>
        <taxon>Gastropoda</taxon>
        <taxon>Heterobranchia</taxon>
        <taxon>Euthyneura</taxon>
        <taxon>Panpulmonata</taxon>
        <taxon>Eupulmonata</taxon>
        <taxon>Stylommatophora</taxon>
        <taxon>Helicina</taxon>
        <taxon>Arionoidea</taxon>
        <taxon>Arionidae</taxon>
        <taxon>Arion</taxon>
    </lineage>
</organism>
<protein>
    <submittedName>
        <fullName evidence="1">Uncharacterized protein</fullName>
    </submittedName>
</protein>
<dbReference type="EMBL" id="HACG01006276">
    <property type="protein sequence ID" value="CEK53141.1"/>
    <property type="molecule type" value="Transcribed_RNA"/>
</dbReference>
<proteinExistence type="predicted"/>